<reference evidence="2" key="1">
    <citation type="submission" date="2021-07" db="EMBL/GenBank/DDBJ databases">
        <title>Elsinoe batatas strain:CRI-CJ2 Genome sequencing and assembly.</title>
        <authorList>
            <person name="Huang L."/>
        </authorList>
    </citation>
    <scope>NUCLEOTIDE SEQUENCE</scope>
    <source>
        <strain evidence="2">CRI-CJ2</strain>
    </source>
</reference>
<evidence type="ECO:0000256" key="1">
    <source>
        <dbReference type="SAM" id="MobiDB-lite"/>
    </source>
</evidence>
<feature type="region of interest" description="Disordered" evidence="1">
    <location>
        <begin position="412"/>
        <end position="431"/>
    </location>
</feature>
<comment type="caution">
    <text evidence="2">The sequence shown here is derived from an EMBL/GenBank/DDBJ whole genome shotgun (WGS) entry which is preliminary data.</text>
</comment>
<dbReference type="Proteomes" id="UP000809789">
    <property type="component" value="Unassembled WGS sequence"/>
</dbReference>
<feature type="compositionally biased region" description="Basic residues" evidence="1">
    <location>
        <begin position="1"/>
        <end position="12"/>
    </location>
</feature>
<dbReference type="AlphaFoldDB" id="A0A8K0LFI9"/>
<proteinExistence type="predicted"/>
<feature type="compositionally biased region" description="Pro residues" evidence="1">
    <location>
        <begin position="322"/>
        <end position="338"/>
    </location>
</feature>
<feature type="region of interest" description="Disordered" evidence="1">
    <location>
        <begin position="655"/>
        <end position="686"/>
    </location>
</feature>
<accession>A0A8K0LFI9</accession>
<keyword evidence="3" id="KW-1185">Reference proteome</keyword>
<feature type="compositionally biased region" description="Polar residues" evidence="1">
    <location>
        <begin position="373"/>
        <end position="386"/>
    </location>
</feature>
<feature type="region of interest" description="Disordered" evidence="1">
    <location>
        <begin position="253"/>
        <end position="388"/>
    </location>
</feature>
<evidence type="ECO:0000313" key="3">
    <source>
        <dbReference type="Proteomes" id="UP000809789"/>
    </source>
</evidence>
<dbReference type="EMBL" id="JAESVG020000001">
    <property type="protein sequence ID" value="KAG8631253.1"/>
    <property type="molecule type" value="Genomic_DNA"/>
</dbReference>
<gene>
    <name evidence="2" type="ORF">KVT40_000393</name>
</gene>
<feature type="region of interest" description="Disordered" evidence="1">
    <location>
        <begin position="1"/>
        <end position="43"/>
    </location>
</feature>
<organism evidence="2 3">
    <name type="scientific">Elsinoe batatas</name>
    <dbReference type="NCBI Taxonomy" id="2601811"/>
    <lineage>
        <taxon>Eukaryota</taxon>
        <taxon>Fungi</taxon>
        <taxon>Dikarya</taxon>
        <taxon>Ascomycota</taxon>
        <taxon>Pezizomycotina</taxon>
        <taxon>Dothideomycetes</taxon>
        <taxon>Dothideomycetidae</taxon>
        <taxon>Myriangiales</taxon>
        <taxon>Elsinoaceae</taxon>
        <taxon>Elsinoe</taxon>
    </lineage>
</organism>
<name>A0A8K0LFI9_9PEZI</name>
<feature type="compositionally biased region" description="Low complexity" evidence="1">
    <location>
        <begin position="303"/>
        <end position="317"/>
    </location>
</feature>
<feature type="compositionally biased region" description="Low complexity" evidence="1">
    <location>
        <begin position="21"/>
        <end position="34"/>
    </location>
</feature>
<protein>
    <submittedName>
        <fullName evidence="2">Uncharacterized protein</fullName>
    </submittedName>
</protein>
<evidence type="ECO:0000313" key="2">
    <source>
        <dbReference type="EMBL" id="KAG8631253.1"/>
    </source>
</evidence>
<sequence>MEKRRQQLKRMAHAIPGMSRPTNTSASASASNAPAEPPKTPPQVPAIALIEATPRLGKVSPVKKPQDSSKLAVPQKVMKRKKKSTQRYHVRQDLKSLNDLFGRPGRLTFQVDMKARLTRGPRDGLDCVPIWLGPGDSLENYPQETMYPYRFWVSHYRGEIIHTVEITDALRGVVPDSGNDDIDSKRIPFAPGDPGGEVWMRASQMERDRLDAFAGTILRSTRGEKTWEQFLDDCREERRVILETRGEAEELDTALPARSECSSLKSKAKAKAPARQRSAMQPMSKTSGVRRNPRRGCRSAAGATSVTQSSAAPSPAAEEPPKTPPPVQNAAPPSPPRSGPVVPELLPAMIPSEDLPPITTRRGRVHFPPLPQPDTQGSGSDESILQSPRPRWTRTIRPQTPLLPEDFRIFGTSDEESDNSEDSGSHERLPGEIGNTGLICVCGTCAVDEGSDSSEEEIDLGFNPPPGALVSGTCRSIIGWYGERVTGDDESGSQDQSVDAGLIDGTCTVIDEDEESTEEESDVQTDSGVDGFICGNCYAEIDEGFRDGANSFESGSEPAPWLCKTCYEEQMEIDEDVESSEDDSDVEIDPTVGGFMCGNCHAIVSEGGYLDDANGSESGSDSGEFLCETCLEEIEEKMDIDSDSDESGEILCVESSDSDEFDSVITPPDESSSDSDGSESGPDVDIRRPGVLRRLGELGSPPPLLNCRHVRYDLKIMDELFGRVPDFVVLEDQELGIPELPRIYRGQFCVAMWVRPGEDFWTLPTRIGMFPVRVWISRRPVDLHEEDAEWYHIEVTDRLRGRQGSPVESRYTRNVMEMDYRHPGALSWRDMPEEKEELLEQIWETSQDSPWRQTSMKWDAVVDDVRADHRVLRTHAA</sequence>
<dbReference type="OrthoDB" id="10377007at2759"/>